<dbReference type="InParanoid" id="A0A3P7DEU2"/>
<keyword evidence="2" id="KW-1185">Reference proteome</keyword>
<dbReference type="Proteomes" id="UP000270924">
    <property type="component" value="Unassembled WGS sequence"/>
</dbReference>
<organism evidence="1 2">
    <name type="scientific">Wuchereria bancrofti</name>
    <dbReference type="NCBI Taxonomy" id="6293"/>
    <lineage>
        <taxon>Eukaryota</taxon>
        <taxon>Metazoa</taxon>
        <taxon>Ecdysozoa</taxon>
        <taxon>Nematoda</taxon>
        <taxon>Chromadorea</taxon>
        <taxon>Rhabditida</taxon>
        <taxon>Spirurina</taxon>
        <taxon>Spiruromorpha</taxon>
        <taxon>Filarioidea</taxon>
        <taxon>Onchocercidae</taxon>
        <taxon>Wuchereria</taxon>
    </lineage>
</organism>
<gene>
    <name evidence="1" type="ORF">WBA_LOCUS1617</name>
</gene>
<accession>A0A3P7DEU2</accession>
<proteinExistence type="predicted"/>
<dbReference type="AlphaFoldDB" id="A0A3P7DEU2"/>
<dbReference type="EMBL" id="UYWW01000355">
    <property type="protein sequence ID" value="VDM08231.1"/>
    <property type="molecule type" value="Genomic_DNA"/>
</dbReference>
<reference evidence="1 2" key="1">
    <citation type="submission" date="2018-11" db="EMBL/GenBank/DDBJ databases">
        <authorList>
            <consortium name="Pathogen Informatics"/>
        </authorList>
    </citation>
    <scope>NUCLEOTIDE SEQUENCE [LARGE SCALE GENOMIC DNA]</scope>
</reference>
<dbReference type="OrthoDB" id="5876474at2759"/>
<sequence>MKMAENNAKWLDASYYQNIPNSEVNWAQLAQKWMQMRDAGEVPPVTSDDSIP</sequence>
<protein>
    <submittedName>
        <fullName evidence="1">Uncharacterized protein</fullName>
    </submittedName>
</protein>
<feature type="non-terminal residue" evidence="1">
    <location>
        <position position="52"/>
    </location>
</feature>
<evidence type="ECO:0000313" key="1">
    <source>
        <dbReference type="EMBL" id="VDM08231.1"/>
    </source>
</evidence>
<name>A0A3P7DEU2_WUCBA</name>
<evidence type="ECO:0000313" key="2">
    <source>
        <dbReference type="Proteomes" id="UP000270924"/>
    </source>
</evidence>